<sequence length="306" mass="34101">MIVYLLILLLQTVLLDAASIHTGFCVGAFWGTAQTPKTKADFLRQFTLAKNLPNVPVSFNSVRLFTSQQHNTKGTPSEAFEAAIETNTTLLLGFWASAFEYEKVALGAAFAKHGKKLADLVVGISVGNEDILRNQPDCKQAPDNKPCVEGQSPENIKKMIRETEIWLKQDFSDLFEERLPVGHTDTAAFAILDHVDYNGATIYPYWHGDKVEDANQSFFQTLDDLASRSGEIPVWITETGWPYAGPNSMAAIANSKNAQEYWKTVGCSIFGKYNTWWFQLESDSTDGPDWGIIDAQTQKPRFDLSC</sequence>
<dbReference type="Proteomes" id="UP000240883">
    <property type="component" value="Unassembled WGS sequence"/>
</dbReference>
<evidence type="ECO:0000256" key="3">
    <source>
        <dbReference type="ARBA" id="ARBA00008773"/>
    </source>
</evidence>
<comment type="similarity">
    <text evidence="3">Belongs to the glycosyl hydrolase 17 family.</text>
</comment>
<evidence type="ECO:0000313" key="8">
    <source>
        <dbReference type="Proteomes" id="UP000240883"/>
    </source>
</evidence>
<evidence type="ECO:0000256" key="5">
    <source>
        <dbReference type="ARBA" id="ARBA00022801"/>
    </source>
</evidence>
<organism evidence="7 8">
    <name type="scientific">Corynespora cassiicola Philippines</name>
    <dbReference type="NCBI Taxonomy" id="1448308"/>
    <lineage>
        <taxon>Eukaryota</taxon>
        <taxon>Fungi</taxon>
        <taxon>Dikarya</taxon>
        <taxon>Ascomycota</taxon>
        <taxon>Pezizomycotina</taxon>
        <taxon>Dothideomycetes</taxon>
        <taxon>Pleosporomycetidae</taxon>
        <taxon>Pleosporales</taxon>
        <taxon>Corynesporascaceae</taxon>
        <taxon>Corynespora</taxon>
    </lineage>
</organism>
<dbReference type="OrthoDB" id="77201at2759"/>
<keyword evidence="8" id="KW-1185">Reference proteome</keyword>
<protein>
    <recommendedName>
        <fullName evidence="4">glucan endo-1,3-beta-D-glucosidase</fullName>
        <ecNumber evidence="4">3.2.1.39</ecNumber>
    </recommendedName>
</protein>
<reference evidence="7 8" key="1">
    <citation type="journal article" date="2018" name="Front. Microbiol.">
        <title>Genome-Wide Analysis of Corynespora cassiicola Leaf Fall Disease Putative Effectors.</title>
        <authorList>
            <person name="Lopez D."/>
            <person name="Ribeiro S."/>
            <person name="Label P."/>
            <person name="Fumanal B."/>
            <person name="Venisse J.S."/>
            <person name="Kohler A."/>
            <person name="de Oliveira R.R."/>
            <person name="Labutti K."/>
            <person name="Lipzen A."/>
            <person name="Lail K."/>
            <person name="Bauer D."/>
            <person name="Ohm R.A."/>
            <person name="Barry K.W."/>
            <person name="Spatafora J."/>
            <person name="Grigoriev I.V."/>
            <person name="Martin F.M."/>
            <person name="Pujade-Renaud V."/>
        </authorList>
    </citation>
    <scope>NUCLEOTIDE SEQUENCE [LARGE SCALE GENOMIC DNA]</scope>
    <source>
        <strain evidence="7 8">Philippines</strain>
    </source>
</reference>
<dbReference type="SUPFAM" id="SSF51445">
    <property type="entry name" value="(Trans)glycosidases"/>
    <property type="match status" value="1"/>
</dbReference>
<dbReference type="AlphaFoldDB" id="A0A2T2PAC0"/>
<dbReference type="GO" id="GO:0071555">
    <property type="term" value="P:cell wall organization"/>
    <property type="evidence" value="ECO:0007669"/>
    <property type="project" value="TreeGrafter"/>
</dbReference>
<feature type="non-terminal residue" evidence="7">
    <location>
        <position position="306"/>
    </location>
</feature>
<dbReference type="GO" id="GO:0009986">
    <property type="term" value="C:cell surface"/>
    <property type="evidence" value="ECO:0007669"/>
    <property type="project" value="TreeGrafter"/>
</dbReference>
<dbReference type="STRING" id="1448308.A0A2T2PAC0"/>
<dbReference type="InterPro" id="IPR017853">
    <property type="entry name" value="GH"/>
</dbReference>
<evidence type="ECO:0000256" key="6">
    <source>
        <dbReference type="SAM" id="SignalP"/>
    </source>
</evidence>
<keyword evidence="5 7" id="KW-0378">Hydrolase</keyword>
<dbReference type="PANTHER" id="PTHR16631:SF13">
    <property type="entry name" value="GLUCAN ENDO-1,3-BETA-GLUCOSIDASE EGLC-RELATED"/>
    <property type="match status" value="1"/>
</dbReference>
<name>A0A2T2PAC0_CORCC</name>
<dbReference type="Gene3D" id="3.20.20.80">
    <property type="entry name" value="Glycosidases"/>
    <property type="match status" value="1"/>
</dbReference>
<proteinExistence type="inferred from homology"/>
<dbReference type="GO" id="GO:0009277">
    <property type="term" value="C:fungal-type cell wall"/>
    <property type="evidence" value="ECO:0007669"/>
    <property type="project" value="TreeGrafter"/>
</dbReference>
<evidence type="ECO:0000256" key="4">
    <source>
        <dbReference type="ARBA" id="ARBA00012780"/>
    </source>
</evidence>
<dbReference type="PANTHER" id="PTHR16631">
    <property type="entry name" value="GLUCAN 1,3-BETA-GLUCOSIDASE"/>
    <property type="match status" value="1"/>
</dbReference>
<evidence type="ECO:0000256" key="1">
    <source>
        <dbReference type="ARBA" id="ARBA00000382"/>
    </source>
</evidence>
<dbReference type="EC" id="3.2.1.39" evidence="4"/>
<evidence type="ECO:0000313" key="7">
    <source>
        <dbReference type="EMBL" id="PSN74612.1"/>
    </source>
</evidence>
<keyword evidence="6" id="KW-0732">Signal</keyword>
<gene>
    <name evidence="7" type="ORF">BS50DRAFT_478084</name>
</gene>
<comment type="catalytic activity">
    <reaction evidence="1">
        <text>Hydrolysis of (1-&gt;3)-beta-D-glucosidic linkages in (1-&gt;3)-beta-D-glucans.</text>
        <dbReference type="EC" id="3.2.1.39"/>
    </reaction>
</comment>
<dbReference type="InterPro" id="IPR050732">
    <property type="entry name" value="Beta-glucan_modifiers"/>
</dbReference>
<dbReference type="GO" id="GO:0042973">
    <property type="term" value="F:glucan endo-1,3-beta-D-glucosidase activity"/>
    <property type="evidence" value="ECO:0007669"/>
    <property type="project" value="UniProtKB-EC"/>
</dbReference>
<evidence type="ECO:0000256" key="2">
    <source>
        <dbReference type="ARBA" id="ARBA00004196"/>
    </source>
</evidence>
<feature type="chain" id="PRO_5015405587" description="glucan endo-1,3-beta-D-glucosidase" evidence="6">
    <location>
        <begin position="18"/>
        <end position="306"/>
    </location>
</feature>
<comment type="subcellular location">
    <subcellularLocation>
        <location evidence="2">Cell envelope</location>
    </subcellularLocation>
</comment>
<dbReference type="GO" id="GO:0005576">
    <property type="term" value="C:extracellular region"/>
    <property type="evidence" value="ECO:0007669"/>
    <property type="project" value="TreeGrafter"/>
</dbReference>
<dbReference type="EMBL" id="KZ678128">
    <property type="protein sequence ID" value="PSN74612.1"/>
    <property type="molecule type" value="Genomic_DNA"/>
</dbReference>
<accession>A0A2T2PAC0</accession>
<feature type="signal peptide" evidence="6">
    <location>
        <begin position="1"/>
        <end position="17"/>
    </location>
</feature>